<evidence type="ECO:0000313" key="2">
    <source>
        <dbReference type="EMBL" id="OQD90725.1"/>
    </source>
</evidence>
<proteinExistence type="predicted"/>
<name>A0A1V6QNG0_9EURO</name>
<reference evidence="3" key="1">
    <citation type="journal article" date="2017" name="Nat. Microbiol.">
        <title>Global analysis of biosynthetic gene clusters reveals vast potential of secondary metabolite production in Penicillium species.</title>
        <authorList>
            <person name="Nielsen J.C."/>
            <person name="Grijseels S."/>
            <person name="Prigent S."/>
            <person name="Ji B."/>
            <person name="Dainat J."/>
            <person name="Nielsen K.F."/>
            <person name="Frisvad J.C."/>
            <person name="Workman M."/>
            <person name="Nielsen J."/>
        </authorList>
    </citation>
    <scope>NUCLEOTIDE SEQUENCE [LARGE SCALE GENOMIC DNA]</scope>
    <source>
        <strain evidence="3">IBT 31811</strain>
    </source>
</reference>
<comment type="caution">
    <text evidence="2">The sequence shown here is derived from an EMBL/GenBank/DDBJ whole genome shotgun (WGS) entry which is preliminary data.</text>
</comment>
<sequence>MESTNEEANSTASNIIPNKRKLPSNTGHEAPMAKQLKYTKPGNPSCACYNTFIQINDVGSLLAGYLGVDCTSKLLVLLLLRSVLNFTVVFDTKIKQYDQMLLMTHHTESKDWSREYMALDATDMMENFRIRLSALMKLSRALAIMEAEQKWMVTNDPATNLSRFKLP</sequence>
<protein>
    <submittedName>
        <fullName evidence="2">Uncharacterized protein</fullName>
    </submittedName>
</protein>
<evidence type="ECO:0000313" key="3">
    <source>
        <dbReference type="Proteomes" id="UP000191672"/>
    </source>
</evidence>
<feature type="region of interest" description="Disordered" evidence="1">
    <location>
        <begin position="1"/>
        <end position="28"/>
    </location>
</feature>
<dbReference type="AlphaFoldDB" id="A0A1V6QNG0"/>
<gene>
    <name evidence="2" type="ORF">PENANT_c001G11838</name>
</gene>
<evidence type="ECO:0000256" key="1">
    <source>
        <dbReference type="SAM" id="MobiDB-lite"/>
    </source>
</evidence>
<organism evidence="2 3">
    <name type="scientific">Penicillium antarcticum</name>
    <dbReference type="NCBI Taxonomy" id="416450"/>
    <lineage>
        <taxon>Eukaryota</taxon>
        <taxon>Fungi</taxon>
        <taxon>Dikarya</taxon>
        <taxon>Ascomycota</taxon>
        <taxon>Pezizomycotina</taxon>
        <taxon>Eurotiomycetes</taxon>
        <taxon>Eurotiomycetidae</taxon>
        <taxon>Eurotiales</taxon>
        <taxon>Aspergillaceae</taxon>
        <taxon>Penicillium</taxon>
    </lineage>
</organism>
<accession>A0A1V6QNG0</accession>
<keyword evidence="3" id="KW-1185">Reference proteome</keyword>
<feature type="compositionally biased region" description="Polar residues" evidence="1">
    <location>
        <begin position="1"/>
        <end position="16"/>
    </location>
</feature>
<dbReference type="Proteomes" id="UP000191672">
    <property type="component" value="Unassembled WGS sequence"/>
</dbReference>
<dbReference type="EMBL" id="MDYN01000001">
    <property type="protein sequence ID" value="OQD90725.1"/>
    <property type="molecule type" value="Genomic_DNA"/>
</dbReference>